<sequence length="334" mass="35533">MKLSLAFVASLALGAIAAPHHDDPWNKQCKVKTITKTKNIPKTTVTHYKTRTYTHTKSWCKNEQWPKTTTVTKTRSSTTTQSTTLTLQSTETIKSTLTPEAVTVTQTDTVDPVTVTVSEDVTLDPVTVISTVETTPTVTTTTTTELAPDTVTVTVTSTSTFIPAPTQPACTTAPKLIDGGFEEGTSGAWTGTTLEGTAQHSSRIGAGSLAHSGTFVFYSVRTGPSGGLPLVYEIKQTVKGFCKDSTTYTASFWALSRGVGAFANCKGQIFVDGNLITPEPVVLGADVVYNQVTSSPFVATGEEINLALRISCLPQANTNMLQILVDDVEIKTVG</sequence>
<protein>
    <recommendedName>
        <fullName evidence="4">CBM-cenC domain-containing protein</fullName>
    </recommendedName>
</protein>
<dbReference type="AlphaFoldDB" id="A0A3N4HMT1"/>
<keyword evidence="1" id="KW-0732">Signal</keyword>
<gene>
    <name evidence="2" type="ORF">BJ508DRAFT_418296</name>
</gene>
<organism evidence="2 3">
    <name type="scientific">Ascobolus immersus RN42</name>
    <dbReference type="NCBI Taxonomy" id="1160509"/>
    <lineage>
        <taxon>Eukaryota</taxon>
        <taxon>Fungi</taxon>
        <taxon>Dikarya</taxon>
        <taxon>Ascomycota</taxon>
        <taxon>Pezizomycotina</taxon>
        <taxon>Pezizomycetes</taxon>
        <taxon>Pezizales</taxon>
        <taxon>Ascobolaceae</taxon>
        <taxon>Ascobolus</taxon>
    </lineage>
</organism>
<evidence type="ECO:0008006" key="4">
    <source>
        <dbReference type="Google" id="ProtNLM"/>
    </source>
</evidence>
<reference evidence="2 3" key="1">
    <citation type="journal article" date="2018" name="Nat. Ecol. Evol.">
        <title>Pezizomycetes genomes reveal the molecular basis of ectomycorrhizal truffle lifestyle.</title>
        <authorList>
            <person name="Murat C."/>
            <person name="Payen T."/>
            <person name="Noel B."/>
            <person name="Kuo A."/>
            <person name="Morin E."/>
            <person name="Chen J."/>
            <person name="Kohler A."/>
            <person name="Krizsan K."/>
            <person name="Balestrini R."/>
            <person name="Da Silva C."/>
            <person name="Montanini B."/>
            <person name="Hainaut M."/>
            <person name="Levati E."/>
            <person name="Barry K.W."/>
            <person name="Belfiori B."/>
            <person name="Cichocki N."/>
            <person name="Clum A."/>
            <person name="Dockter R.B."/>
            <person name="Fauchery L."/>
            <person name="Guy J."/>
            <person name="Iotti M."/>
            <person name="Le Tacon F."/>
            <person name="Lindquist E.A."/>
            <person name="Lipzen A."/>
            <person name="Malagnac F."/>
            <person name="Mello A."/>
            <person name="Molinier V."/>
            <person name="Miyauchi S."/>
            <person name="Poulain J."/>
            <person name="Riccioni C."/>
            <person name="Rubini A."/>
            <person name="Sitrit Y."/>
            <person name="Splivallo R."/>
            <person name="Traeger S."/>
            <person name="Wang M."/>
            <person name="Zifcakova L."/>
            <person name="Wipf D."/>
            <person name="Zambonelli A."/>
            <person name="Paolocci F."/>
            <person name="Nowrousian M."/>
            <person name="Ottonello S."/>
            <person name="Baldrian P."/>
            <person name="Spatafora J.W."/>
            <person name="Henrissat B."/>
            <person name="Nagy L.G."/>
            <person name="Aury J.M."/>
            <person name="Wincker P."/>
            <person name="Grigoriev I.V."/>
            <person name="Bonfante P."/>
            <person name="Martin F.M."/>
        </authorList>
    </citation>
    <scope>NUCLEOTIDE SEQUENCE [LARGE SCALE GENOMIC DNA]</scope>
    <source>
        <strain evidence="2 3">RN42</strain>
    </source>
</reference>
<name>A0A3N4HMT1_ASCIM</name>
<feature type="signal peptide" evidence="1">
    <location>
        <begin position="1"/>
        <end position="17"/>
    </location>
</feature>
<keyword evidence="3" id="KW-1185">Reference proteome</keyword>
<proteinExistence type="predicted"/>
<accession>A0A3N4HMT1</accession>
<evidence type="ECO:0000256" key="1">
    <source>
        <dbReference type="SAM" id="SignalP"/>
    </source>
</evidence>
<dbReference type="EMBL" id="ML119771">
    <property type="protein sequence ID" value="RPA75133.1"/>
    <property type="molecule type" value="Genomic_DNA"/>
</dbReference>
<evidence type="ECO:0000313" key="2">
    <source>
        <dbReference type="EMBL" id="RPA75133.1"/>
    </source>
</evidence>
<feature type="chain" id="PRO_5018103139" description="CBM-cenC domain-containing protein" evidence="1">
    <location>
        <begin position="18"/>
        <end position="334"/>
    </location>
</feature>
<dbReference type="Proteomes" id="UP000275078">
    <property type="component" value="Unassembled WGS sequence"/>
</dbReference>
<evidence type="ECO:0000313" key="3">
    <source>
        <dbReference type="Proteomes" id="UP000275078"/>
    </source>
</evidence>